<keyword evidence="3" id="KW-0489">Methyltransferase</keyword>
<dbReference type="Proteomes" id="UP000616608">
    <property type="component" value="Unassembled WGS sequence"/>
</dbReference>
<keyword evidence="1" id="KW-0808">Transferase</keyword>
<accession>A0A917LJ40</accession>
<evidence type="ECO:0000313" key="4">
    <source>
        <dbReference type="Proteomes" id="UP000616608"/>
    </source>
</evidence>
<name>A0A917LJ40_9BACI</name>
<dbReference type="AlphaFoldDB" id="A0A917LJ40"/>
<feature type="domain" description="Methyltransferase" evidence="2">
    <location>
        <begin position="46"/>
        <end position="142"/>
    </location>
</feature>
<organism evidence="3 4">
    <name type="scientific">Lysinibacillus alkalisoli</name>
    <dbReference type="NCBI Taxonomy" id="1911548"/>
    <lineage>
        <taxon>Bacteria</taxon>
        <taxon>Bacillati</taxon>
        <taxon>Bacillota</taxon>
        <taxon>Bacilli</taxon>
        <taxon>Bacillales</taxon>
        <taxon>Bacillaceae</taxon>
        <taxon>Lysinibacillus</taxon>
    </lineage>
</organism>
<reference evidence="3" key="2">
    <citation type="submission" date="2020-09" db="EMBL/GenBank/DDBJ databases">
        <authorList>
            <person name="Sun Q."/>
            <person name="Zhou Y."/>
        </authorList>
    </citation>
    <scope>NUCLEOTIDE SEQUENCE</scope>
    <source>
        <strain evidence="3">CGMCC 1.15760</strain>
    </source>
</reference>
<dbReference type="Gene3D" id="3.40.50.150">
    <property type="entry name" value="Vaccinia Virus protein VP39"/>
    <property type="match status" value="1"/>
</dbReference>
<dbReference type="InterPro" id="IPR029063">
    <property type="entry name" value="SAM-dependent_MTases_sf"/>
</dbReference>
<proteinExistence type="predicted"/>
<evidence type="ECO:0000313" key="3">
    <source>
        <dbReference type="EMBL" id="GGG32322.1"/>
    </source>
</evidence>
<evidence type="ECO:0000259" key="2">
    <source>
        <dbReference type="Pfam" id="PF13649"/>
    </source>
</evidence>
<keyword evidence="4" id="KW-1185">Reference proteome</keyword>
<evidence type="ECO:0000256" key="1">
    <source>
        <dbReference type="ARBA" id="ARBA00022679"/>
    </source>
</evidence>
<reference evidence="3" key="1">
    <citation type="journal article" date="2014" name="Int. J. Syst. Evol. Microbiol.">
        <title>Complete genome sequence of Corynebacterium casei LMG S-19264T (=DSM 44701T), isolated from a smear-ripened cheese.</title>
        <authorList>
            <consortium name="US DOE Joint Genome Institute (JGI-PGF)"/>
            <person name="Walter F."/>
            <person name="Albersmeier A."/>
            <person name="Kalinowski J."/>
            <person name="Ruckert C."/>
        </authorList>
    </citation>
    <scope>NUCLEOTIDE SEQUENCE</scope>
    <source>
        <strain evidence="3">CGMCC 1.15760</strain>
    </source>
</reference>
<gene>
    <name evidence="3" type="ORF">GCM10007425_28710</name>
</gene>
<dbReference type="EMBL" id="BMJT01000012">
    <property type="protein sequence ID" value="GGG32322.1"/>
    <property type="molecule type" value="Genomic_DNA"/>
</dbReference>
<dbReference type="CDD" id="cd02440">
    <property type="entry name" value="AdoMet_MTases"/>
    <property type="match status" value="1"/>
</dbReference>
<dbReference type="GO" id="GO:0008168">
    <property type="term" value="F:methyltransferase activity"/>
    <property type="evidence" value="ECO:0007669"/>
    <property type="project" value="UniProtKB-KW"/>
</dbReference>
<sequence>MSSQLSNWKNTDESYQHTIRKKIIGYDLIYDLMLDSIRTQQQVQDILIVGAGGGQELQCLGAHYPNASFVAVDASPTMIQIAKSTFDLHALHITWYEQDCLTFNTDQKFDVITCHLLMHFLPTEKDKQQLLSRLHKQLKKGGRLYLSLINDSAVLQEQLSYWQHSMQRVGMPPTHFPQFAAAFGVSTHPITVTTLQDMIIQAGFSQTVPYFKTLAIDAFVLYR</sequence>
<dbReference type="Pfam" id="PF13649">
    <property type="entry name" value="Methyltransf_25"/>
    <property type="match status" value="1"/>
</dbReference>
<dbReference type="GO" id="GO:0032259">
    <property type="term" value="P:methylation"/>
    <property type="evidence" value="ECO:0007669"/>
    <property type="project" value="UniProtKB-KW"/>
</dbReference>
<comment type="caution">
    <text evidence="3">The sequence shown here is derived from an EMBL/GenBank/DDBJ whole genome shotgun (WGS) entry which is preliminary data.</text>
</comment>
<dbReference type="RefSeq" id="WP_188615758.1">
    <property type="nucleotide sequence ID" value="NZ_BMJT01000012.1"/>
</dbReference>
<dbReference type="SUPFAM" id="SSF53335">
    <property type="entry name" value="S-adenosyl-L-methionine-dependent methyltransferases"/>
    <property type="match status" value="1"/>
</dbReference>
<protein>
    <submittedName>
        <fullName evidence="3">Methyltransferase</fullName>
    </submittedName>
</protein>
<dbReference type="PANTHER" id="PTHR43861">
    <property type="entry name" value="TRANS-ACONITATE 2-METHYLTRANSFERASE-RELATED"/>
    <property type="match status" value="1"/>
</dbReference>
<dbReference type="InterPro" id="IPR041698">
    <property type="entry name" value="Methyltransf_25"/>
</dbReference>